<name>A0A168J083_CORDF</name>
<reference evidence="2 3" key="1">
    <citation type="journal article" date="2016" name="Genome Biol. Evol.">
        <title>Divergent and convergent evolution of fungal pathogenicity.</title>
        <authorList>
            <person name="Shang Y."/>
            <person name="Xiao G."/>
            <person name="Zheng P."/>
            <person name="Cen K."/>
            <person name="Zhan S."/>
            <person name="Wang C."/>
        </authorList>
    </citation>
    <scope>NUCLEOTIDE SEQUENCE [LARGE SCALE GENOMIC DNA]</scope>
    <source>
        <strain evidence="2 3">RCEF 1005</strain>
    </source>
</reference>
<dbReference type="InterPro" id="IPR016181">
    <property type="entry name" value="Acyl_CoA_acyltransferase"/>
</dbReference>
<proteinExistence type="predicted"/>
<sequence>MVHQCFLDILGATQRVGSYTRIRNPPEALPLFVALVDDHVCGTAGASAQRPSRDDDGSMAAARPHDADTYFYYMLSAAQRQSLGRKLMRAMSQPSGRSAWGRPKSWATVENRSRRFHEQLAGKEFARRAEVVAGADLDGIAYA</sequence>
<comment type="caution">
    <text evidence="2">The sequence shown here is derived from an EMBL/GenBank/DDBJ whole genome shotgun (WGS) entry which is preliminary data.</text>
</comment>
<organism evidence="2 3">
    <name type="scientific">Akanthomyces lecanii RCEF 1005</name>
    <dbReference type="NCBI Taxonomy" id="1081108"/>
    <lineage>
        <taxon>Eukaryota</taxon>
        <taxon>Fungi</taxon>
        <taxon>Dikarya</taxon>
        <taxon>Ascomycota</taxon>
        <taxon>Pezizomycotina</taxon>
        <taxon>Sordariomycetes</taxon>
        <taxon>Hypocreomycetidae</taxon>
        <taxon>Hypocreales</taxon>
        <taxon>Cordycipitaceae</taxon>
        <taxon>Akanthomyces</taxon>
        <taxon>Cordyceps confragosa</taxon>
    </lineage>
</organism>
<protein>
    <submittedName>
        <fullName evidence="2">Acyl-CoA N-acyltransferase</fullName>
    </submittedName>
</protein>
<dbReference type="SUPFAM" id="SSF55729">
    <property type="entry name" value="Acyl-CoA N-acyltransferases (Nat)"/>
    <property type="match status" value="1"/>
</dbReference>
<dbReference type="InterPro" id="IPR000182">
    <property type="entry name" value="GNAT_dom"/>
</dbReference>
<dbReference type="EMBL" id="AZHF01000002">
    <property type="protein sequence ID" value="OAA79873.1"/>
    <property type="molecule type" value="Genomic_DNA"/>
</dbReference>
<accession>A0A168J083</accession>
<dbReference type="AlphaFoldDB" id="A0A168J083"/>
<keyword evidence="2" id="KW-0808">Transferase</keyword>
<dbReference type="PROSITE" id="PS51186">
    <property type="entry name" value="GNAT"/>
    <property type="match status" value="1"/>
</dbReference>
<evidence type="ECO:0000313" key="2">
    <source>
        <dbReference type="EMBL" id="OAA79873.1"/>
    </source>
</evidence>
<feature type="domain" description="N-acetyltransferase" evidence="1">
    <location>
        <begin position="1"/>
        <end position="143"/>
    </location>
</feature>
<dbReference type="Pfam" id="PF00583">
    <property type="entry name" value="Acetyltransf_1"/>
    <property type="match status" value="1"/>
</dbReference>
<dbReference type="OrthoDB" id="2744543at2759"/>
<gene>
    <name evidence="2" type="ORF">LEL_03359</name>
</gene>
<dbReference type="Gene3D" id="3.40.630.30">
    <property type="match status" value="1"/>
</dbReference>
<evidence type="ECO:0000313" key="3">
    <source>
        <dbReference type="Proteomes" id="UP000076881"/>
    </source>
</evidence>
<keyword evidence="2" id="KW-0012">Acyltransferase</keyword>
<evidence type="ECO:0000259" key="1">
    <source>
        <dbReference type="PROSITE" id="PS51186"/>
    </source>
</evidence>
<keyword evidence="3" id="KW-1185">Reference proteome</keyword>
<dbReference type="GO" id="GO:0016747">
    <property type="term" value="F:acyltransferase activity, transferring groups other than amino-acyl groups"/>
    <property type="evidence" value="ECO:0007669"/>
    <property type="project" value="InterPro"/>
</dbReference>
<dbReference type="Proteomes" id="UP000076881">
    <property type="component" value="Unassembled WGS sequence"/>
</dbReference>